<feature type="compositionally biased region" description="Basic and acidic residues" evidence="1">
    <location>
        <begin position="88"/>
        <end position="105"/>
    </location>
</feature>
<comment type="caution">
    <text evidence="2">The sequence shown here is derived from an EMBL/GenBank/DDBJ whole genome shotgun (WGS) entry which is preliminary data.</text>
</comment>
<feature type="compositionally biased region" description="Gly residues" evidence="1">
    <location>
        <begin position="364"/>
        <end position="377"/>
    </location>
</feature>
<feature type="region of interest" description="Disordered" evidence="1">
    <location>
        <begin position="323"/>
        <end position="385"/>
    </location>
</feature>
<keyword evidence="3" id="KW-1185">Reference proteome</keyword>
<evidence type="ECO:0000313" key="2">
    <source>
        <dbReference type="EMBL" id="EJK57716.1"/>
    </source>
</evidence>
<feature type="non-terminal residue" evidence="2">
    <location>
        <position position="1"/>
    </location>
</feature>
<feature type="compositionally biased region" description="Basic residues" evidence="1">
    <location>
        <begin position="67"/>
        <end position="87"/>
    </location>
</feature>
<dbReference type="EMBL" id="AGNL01027208">
    <property type="protein sequence ID" value="EJK57716.1"/>
    <property type="molecule type" value="Genomic_DNA"/>
</dbReference>
<feature type="region of interest" description="Disordered" evidence="1">
    <location>
        <begin position="1"/>
        <end position="164"/>
    </location>
</feature>
<dbReference type="AlphaFoldDB" id="K0S9X6"/>
<evidence type="ECO:0000256" key="1">
    <source>
        <dbReference type="SAM" id="MobiDB-lite"/>
    </source>
</evidence>
<name>K0S9X6_THAOC</name>
<proteinExistence type="predicted"/>
<sequence length="659" mass="71589">GEEGAVPPAGRAEAVLRPGVRPVRPDEKRRRATLPADVRPEGGTAPLRPRRDEGAPAQVPGDARALLRGHRLLAPRTAARPRQRKRALRPDGPGERRPDGPDHPPRGTGGALRRRVHDDRRAGGQRHGRAGQLLLRRVAGGPPPDPVADHGGDGGDPQRPQRREERGWNLASQMMCAHDMLGASTADGGRLDFLYQTNPFVSATGVDAEHMIRRAVLGDGAVVSIVNQKTDMVDLTPYFARGLTVAKVYGDSPPEMGTARDGHKYKFWFPARDRAFWGMLGDGFCHLALLLSACSSSGIKLSAAERLVGTYFSRRTSLALFPRDGNERRKNRTAAVGPEAPRDIRRRLRAPPGEGDGEGDRRPGGGGVAPAGRGRGGGHARDHQQGRIEGQAQLAGHARERYEQPGFRQQRTSGCQLMAPASTPQPTSALLSDWLEDAAESPFAQLMASRNGVSYVPPGHREPGSGFYSVSSPISGPNVAVGKDEEGWVPAEQLEGFSPECPRTREQCLHADGKTMVNMNKGNLGDGSLDSRSWLVWRVPERTLMVGRAMMCHPRGAKKKLAEGDIESDRVRFHYAVPVRGANGEYGEDWKIREDVHRGMSIDYVNQECTPIVNLPSQHPVDTTDAVAGDRGAAWNGGMYVAVEWSLATVFEFDYLVAM</sequence>
<evidence type="ECO:0000313" key="3">
    <source>
        <dbReference type="Proteomes" id="UP000266841"/>
    </source>
</evidence>
<reference evidence="2 3" key="1">
    <citation type="journal article" date="2012" name="Genome Biol.">
        <title>Genome and low-iron response of an oceanic diatom adapted to chronic iron limitation.</title>
        <authorList>
            <person name="Lommer M."/>
            <person name="Specht M."/>
            <person name="Roy A.S."/>
            <person name="Kraemer L."/>
            <person name="Andreson R."/>
            <person name="Gutowska M.A."/>
            <person name="Wolf J."/>
            <person name="Bergner S.V."/>
            <person name="Schilhabel M.B."/>
            <person name="Klostermeier U.C."/>
            <person name="Beiko R.G."/>
            <person name="Rosenstiel P."/>
            <person name="Hippler M."/>
            <person name="Laroche J."/>
        </authorList>
    </citation>
    <scope>NUCLEOTIDE SEQUENCE [LARGE SCALE GENOMIC DNA]</scope>
    <source>
        <strain evidence="2 3">CCMP1005</strain>
    </source>
</reference>
<accession>K0S9X6</accession>
<dbReference type="Proteomes" id="UP000266841">
    <property type="component" value="Unassembled WGS sequence"/>
</dbReference>
<organism evidence="2 3">
    <name type="scientific">Thalassiosira oceanica</name>
    <name type="common">Marine diatom</name>
    <dbReference type="NCBI Taxonomy" id="159749"/>
    <lineage>
        <taxon>Eukaryota</taxon>
        <taxon>Sar</taxon>
        <taxon>Stramenopiles</taxon>
        <taxon>Ochrophyta</taxon>
        <taxon>Bacillariophyta</taxon>
        <taxon>Coscinodiscophyceae</taxon>
        <taxon>Thalassiosirophycidae</taxon>
        <taxon>Thalassiosirales</taxon>
        <taxon>Thalassiosiraceae</taxon>
        <taxon>Thalassiosira</taxon>
    </lineage>
</organism>
<protein>
    <submittedName>
        <fullName evidence="2">Uncharacterized protein</fullName>
    </submittedName>
</protein>
<gene>
    <name evidence="2" type="ORF">THAOC_22212</name>
</gene>